<gene>
    <name evidence="5" type="primary">LOC123184217</name>
</gene>
<dbReference type="EnsemblPlants" id="TraesCS1A02G004500.1">
    <property type="protein sequence ID" value="TraesCS1A02G004500.1"/>
    <property type="gene ID" value="TraesCS1A02G004500"/>
</dbReference>
<evidence type="ECO:0000313" key="5">
    <source>
        <dbReference type="EnsemblPlants" id="TraesCS1A02G004500.1"/>
    </source>
</evidence>
<feature type="compositionally biased region" description="Basic and acidic residues" evidence="3">
    <location>
        <begin position="332"/>
        <end position="341"/>
    </location>
</feature>
<reference evidence="5" key="1">
    <citation type="submission" date="2018-08" db="EMBL/GenBank/DDBJ databases">
        <authorList>
            <person name="Rossello M."/>
        </authorList>
    </citation>
    <scope>NUCLEOTIDE SEQUENCE [LARGE SCALE GENOMIC DNA]</scope>
    <source>
        <strain evidence="5">cv. Chinese Spring</strain>
    </source>
</reference>
<dbReference type="Pfam" id="PF16719">
    <property type="entry name" value="SAWADEE"/>
    <property type="match status" value="1"/>
</dbReference>
<dbReference type="GeneID" id="123184217"/>
<sequence length="341" mass="38066">MGRIRFTLAEVAKMEEVLRNLKAMPKRPVIQGLTDDFNASPDRSGDDKVPVQYNQVHTWFQNRRYKQKRRGKRPPARGKKMLPTGAEAQHPASYWVQSSSPSNSESQSGNTSSDGGLVQLEAKSPRNGAWYDVAAIQSCRFSETGEQEVQVWLSGFGAEEEEWINVCKSVRLRSLPCVARECVDVLPGDLILCYQEGKEQALYFDAHILQVERHTHDIRGCRCSFLVRYDHDHSEEIVPLRKVCRRPSTDVKIDIVIDDSLAEQKAQKWHKRMDMNPDEVTMVPSPPNQGGPSDKLAAPLLITPDSTHSDSVADEQMGDIEAASKGGAKSKAHGEKMNVGA</sequence>
<dbReference type="PANTHER" id="PTHR33827:SF13">
    <property type="entry name" value="SAWADEE DOMAIN-CONTAINING PROTEIN"/>
    <property type="match status" value="1"/>
</dbReference>
<keyword evidence="2" id="KW-0238">DNA-binding</keyword>
<feature type="compositionally biased region" description="Low complexity" evidence="3">
    <location>
        <begin position="98"/>
        <end position="113"/>
    </location>
</feature>
<organism evidence="5">
    <name type="scientific">Triticum aestivum</name>
    <name type="common">Wheat</name>
    <dbReference type="NCBI Taxonomy" id="4565"/>
    <lineage>
        <taxon>Eukaryota</taxon>
        <taxon>Viridiplantae</taxon>
        <taxon>Streptophyta</taxon>
        <taxon>Embryophyta</taxon>
        <taxon>Tracheophyta</taxon>
        <taxon>Spermatophyta</taxon>
        <taxon>Magnoliopsida</taxon>
        <taxon>Liliopsida</taxon>
        <taxon>Poales</taxon>
        <taxon>Poaceae</taxon>
        <taxon>BOP clade</taxon>
        <taxon>Pooideae</taxon>
        <taxon>Triticodae</taxon>
        <taxon>Triticeae</taxon>
        <taxon>Triticinae</taxon>
        <taxon>Triticum</taxon>
    </lineage>
</organism>
<dbReference type="Proteomes" id="UP000019116">
    <property type="component" value="Chromosome 1A"/>
</dbReference>
<dbReference type="Gene3D" id="2.30.30.140">
    <property type="match status" value="1"/>
</dbReference>
<dbReference type="KEGG" id="taes:123184217"/>
<dbReference type="GO" id="GO:0005634">
    <property type="term" value="C:nucleus"/>
    <property type="evidence" value="ECO:0007669"/>
    <property type="project" value="UniProtKB-SubCell"/>
</dbReference>
<dbReference type="AlphaFoldDB" id="A0A3B5XSW4"/>
<dbReference type="Gramene" id="TraesRN1A0100009400.1">
    <property type="protein sequence ID" value="TraesRN1A0100009400.1"/>
    <property type="gene ID" value="TraesRN1A0100009400"/>
</dbReference>
<dbReference type="OMA" id="KAQKWHK"/>
<evidence type="ECO:0000256" key="1">
    <source>
        <dbReference type="ARBA" id="ARBA00004123"/>
    </source>
</evidence>
<dbReference type="Gramene" id="TraesCS1A02G004500.1">
    <property type="protein sequence ID" value="TraesCS1A02G004500.1"/>
    <property type="gene ID" value="TraesCS1A02G004500"/>
</dbReference>
<dbReference type="OrthoDB" id="2018059at2759"/>
<feature type="region of interest" description="Disordered" evidence="3">
    <location>
        <begin position="32"/>
        <end position="118"/>
    </location>
</feature>
<evidence type="ECO:0000256" key="2">
    <source>
        <dbReference type="PROSITE-ProRule" id="PRU00108"/>
    </source>
</evidence>
<feature type="domain" description="Homeobox" evidence="4">
    <location>
        <begin position="1"/>
        <end position="70"/>
    </location>
</feature>
<feature type="region of interest" description="Disordered" evidence="3">
    <location>
        <begin position="283"/>
        <end position="341"/>
    </location>
</feature>
<keyword evidence="2" id="KW-0539">Nucleus</keyword>
<dbReference type="GO" id="GO:0003682">
    <property type="term" value="F:chromatin binding"/>
    <property type="evidence" value="ECO:0007669"/>
    <property type="project" value="InterPro"/>
</dbReference>
<dbReference type="Gene3D" id="1.10.10.60">
    <property type="entry name" value="Homeodomain-like"/>
    <property type="match status" value="1"/>
</dbReference>
<dbReference type="RefSeq" id="XP_044452310.1">
    <property type="nucleotide sequence ID" value="XM_044596375.1"/>
</dbReference>
<evidence type="ECO:0000256" key="3">
    <source>
        <dbReference type="SAM" id="MobiDB-lite"/>
    </source>
</evidence>
<dbReference type="InterPro" id="IPR001356">
    <property type="entry name" value="HD"/>
</dbReference>
<dbReference type="Gramene" id="TraesWEE_scaffold_055433_01G000200.1">
    <property type="protein sequence ID" value="TraesWEE_scaffold_055433_01G000200.1"/>
    <property type="gene ID" value="TraesWEE_scaffold_055433_01G000200"/>
</dbReference>
<dbReference type="InterPro" id="IPR009057">
    <property type="entry name" value="Homeodomain-like_sf"/>
</dbReference>
<evidence type="ECO:0000259" key="4">
    <source>
        <dbReference type="PROSITE" id="PS50071"/>
    </source>
</evidence>
<dbReference type="PANTHER" id="PTHR33827">
    <property type="entry name" value="PROTEIN SAWADEE HOMEODOMAIN HOMOLOG 2"/>
    <property type="match status" value="1"/>
</dbReference>
<dbReference type="InterPro" id="IPR039276">
    <property type="entry name" value="SHH1/2"/>
</dbReference>
<keyword evidence="6" id="KW-1185">Reference proteome</keyword>
<dbReference type="SUPFAM" id="SSF46689">
    <property type="entry name" value="Homeodomain-like"/>
    <property type="match status" value="1"/>
</dbReference>
<feature type="compositionally biased region" description="Polar residues" evidence="3">
    <location>
        <begin position="52"/>
        <end position="61"/>
    </location>
</feature>
<dbReference type="SMART" id="SM00389">
    <property type="entry name" value="HOX"/>
    <property type="match status" value="1"/>
</dbReference>
<dbReference type="InterPro" id="IPR032001">
    <property type="entry name" value="SAWADEE_dom"/>
</dbReference>
<dbReference type="PROSITE" id="PS50071">
    <property type="entry name" value="HOMEOBOX_2"/>
    <property type="match status" value="1"/>
</dbReference>
<accession>A0A3B5XSW4</accession>
<dbReference type="Gramene" id="TraesPARA_EIv1.0_0101380.1">
    <property type="protein sequence ID" value="TraesPARA_EIv1.0_0101380.1.CDS"/>
    <property type="gene ID" value="TraesPARA_EIv1.0_0101380"/>
</dbReference>
<feature type="DNA-binding region" description="Homeobox" evidence="2">
    <location>
        <begin position="3"/>
        <end position="71"/>
    </location>
</feature>
<dbReference type="GO" id="GO:0003677">
    <property type="term" value="F:DNA binding"/>
    <property type="evidence" value="ECO:0007669"/>
    <property type="project" value="UniProtKB-UniRule"/>
</dbReference>
<proteinExistence type="predicted"/>
<reference evidence="5" key="2">
    <citation type="submission" date="2018-10" db="UniProtKB">
        <authorList>
            <consortium name="EnsemblPlants"/>
        </authorList>
    </citation>
    <scope>IDENTIFICATION</scope>
</reference>
<protein>
    <recommendedName>
        <fullName evidence="4">Homeobox domain-containing protein</fullName>
    </recommendedName>
</protein>
<name>A0A3B5XSW4_WHEAT</name>
<feature type="compositionally biased region" description="Basic residues" evidence="3">
    <location>
        <begin position="63"/>
        <end position="80"/>
    </location>
</feature>
<comment type="subcellular location">
    <subcellularLocation>
        <location evidence="1 2">Nucleus</location>
    </subcellularLocation>
</comment>
<dbReference type="Gramene" id="TraesCS1A03G0013600.1">
    <property type="protein sequence ID" value="TraesCS1A03G0013600.1.CDS"/>
    <property type="gene ID" value="TraesCS1A03G0013600"/>
</dbReference>
<dbReference type="Gramene" id="TraesLDM1A03G00002710.1">
    <property type="protein sequence ID" value="TraesLDM1A03G00002710.1"/>
    <property type="gene ID" value="TraesLDM1A03G00002710"/>
</dbReference>
<dbReference type="Gene3D" id="2.40.50.40">
    <property type="match status" value="1"/>
</dbReference>
<keyword evidence="2" id="KW-0371">Homeobox</keyword>
<evidence type="ECO:0000313" key="6">
    <source>
        <dbReference type="Proteomes" id="UP000019116"/>
    </source>
</evidence>
<dbReference type="SMR" id="A0A3B5XSW4"/>
<dbReference type="CDD" id="cd00086">
    <property type="entry name" value="homeodomain"/>
    <property type="match status" value="1"/>
</dbReference>